<gene>
    <name evidence="1" type="ORF">SDC9_176320</name>
</gene>
<accession>A0A645GQC2</accession>
<name>A0A645GQC2_9ZZZZ</name>
<dbReference type="AlphaFoldDB" id="A0A645GQC2"/>
<comment type="caution">
    <text evidence="1">The sequence shown here is derived from an EMBL/GenBank/DDBJ whole genome shotgun (WGS) entry which is preliminary data.</text>
</comment>
<reference evidence="1" key="1">
    <citation type="submission" date="2019-08" db="EMBL/GenBank/DDBJ databases">
        <authorList>
            <person name="Kucharzyk K."/>
            <person name="Murdoch R.W."/>
            <person name="Higgins S."/>
            <person name="Loffler F."/>
        </authorList>
    </citation>
    <scope>NUCLEOTIDE SEQUENCE</scope>
</reference>
<sequence length="60" mass="6614">MIPRVPETSHDVVVKSYDKDGKPIKAVVEILAILNLTAENEIAGFENVEDKRPPLLSKQG</sequence>
<organism evidence="1">
    <name type="scientific">bioreactor metagenome</name>
    <dbReference type="NCBI Taxonomy" id="1076179"/>
    <lineage>
        <taxon>unclassified sequences</taxon>
        <taxon>metagenomes</taxon>
        <taxon>ecological metagenomes</taxon>
    </lineage>
</organism>
<dbReference type="EMBL" id="VSSQ01079313">
    <property type="protein sequence ID" value="MPN28875.1"/>
    <property type="molecule type" value="Genomic_DNA"/>
</dbReference>
<evidence type="ECO:0000313" key="1">
    <source>
        <dbReference type="EMBL" id="MPN28875.1"/>
    </source>
</evidence>
<protein>
    <submittedName>
        <fullName evidence="1">Uncharacterized protein</fullName>
    </submittedName>
</protein>
<proteinExistence type="predicted"/>